<evidence type="ECO:0000313" key="1">
    <source>
        <dbReference type="EMBL" id="KAL3581217.1"/>
    </source>
</evidence>
<dbReference type="EMBL" id="RCHU02000008">
    <property type="protein sequence ID" value="KAL3581217.1"/>
    <property type="molecule type" value="Genomic_DNA"/>
</dbReference>
<reference evidence="1 2" key="1">
    <citation type="journal article" date="2024" name="Plant Biotechnol. J.">
        <title>Genome and CRISPR/Cas9 system of a widespread forest tree (Populus alba) in the world.</title>
        <authorList>
            <person name="Liu Y.J."/>
            <person name="Jiang P.F."/>
            <person name="Han X.M."/>
            <person name="Li X.Y."/>
            <person name="Wang H.M."/>
            <person name="Wang Y.J."/>
            <person name="Wang X.X."/>
            <person name="Zeng Q.Y."/>
        </authorList>
    </citation>
    <scope>NUCLEOTIDE SEQUENCE [LARGE SCALE GENOMIC DNA]</scope>
    <source>
        <strain evidence="2">cv. PAL-ZL1</strain>
    </source>
</reference>
<sequence>MARQANTLFLEEWLRISSGSSSNTSADQSSSSSARAIIQAWAELRDCHQHQSFEPHHFQSLKILLDARTSLHVAEPQAKLLVSILSSTNLVIPLEAYPLLLRLLYIWVRKSFRPSSALIDSAVETLSRLLATEFGSKKIPEFFSEGVLILGAFSSVPSVSESSKTVCLELLCRLLEDEYRLVSPFGGLIPDVLAGIGYALCSSVIVYYARTLNALLGIWGREDGPPGSVSHGLMILHLVEWRRLHARILESTHGSSGGLEPVKIKEHLSSVTFKEAGAISSVFCNQYISVDDENKMIVENMIWRFCQELYSGHRKVAFLLHGKADELLEDVEKIAESAFLMIVVFASAVTKQKLNSKFSTESQMEMSVLILVSFSCLEYFRRVCLSEYMDTIRGVVVSAQVNETVCVSFVESMPPYVDQTNPQEFQQKVDYIWFKDEVQTTRILFYLRVIPTCCIERLPGPVFSRVVAPTMFLDFLVSLLLRVWLLELQPWFEIFLLEVRPHFIVSTVSLKKQASSALILPPKSQFYAL</sequence>
<organism evidence="1 2">
    <name type="scientific">Populus alba</name>
    <name type="common">White poplar</name>
    <dbReference type="NCBI Taxonomy" id="43335"/>
    <lineage>
        <taxon>Eukaryota</taxon>
        <taxon>Viridiplantae</taxon>
        <taxon>Streptophyta</taxon>
        <taxon>Embryophyta</taxon>
        <taxon>Tracheophyta</taxon>
        <taxon>Spermatophyta</taxon>
        <taxon>Magnoliopsida</taxon>
        <taxon>eudicotyledons</taxon>
        <taxon>Gunneridae</taxon>
        <taxon>Pentapetalae</taxon>
        <taxon>rosids</taxon>
        <taxon>fabids</taxon>
        <taxon>Malpighiales</taxon>
        <taxon>Salicaceae</taxon>
        <taxon>Saliceae</taxon>
        <taxon>Populus</taxon>
    </lineage>
</organism>
<protein>
    <submittedName>
        <fullName evidence="1">Uncharacterized protein</fullName>
    </submittedName>
</protein>
<keyword evidence="2" id="KW-1185">Reference proteome</keyword>
<gene>
    <name evidence="1" type="ORF">D5086_015549</name>
</gene>
<name>A0ACC4BRJ1_POPAL</name>
<evidence type="ECO:0000313" key="2">
    <source>
        <dbReference type="Proteomes" id="UP000309997"/>
    </source>
</evidence>
<proteinExistence type="predicted"/>
<dbReference type="Proteomes" id="UP000309997">
    <property type="component" value="Unassembled WGS sequence"/>
</dbReference>
<accession>A0ACC4BRJ1</accession>
<comment type="caution">
    <text evidence="1">The sequence shown here is derived from an EMBL/GenBank/DDBJ whole genome shotgun (WGS) entry which is preliminary data.</text>
</comment>